<dbReference type="InterPro" id="IPR058355">
    <property type="entry name" value="DUF8042"/>
</dbReference>
<proteinExistence type="predicted"/>
<feature type="domain" description="DUF8042" evidence="1">
    <location>
        <begin position="5"/>
        <end position="105"/>
    </location>
</feature>
<sequence length="120" mass="13997">MNELEKKKEALRNIVEYNAKLENGIENLVYELRTDEKEDTIEFLNTVVKGVNWVIEVTNLIMDFLNSDKQRIGKEEMNEKIKVLNKAISGKEKEEIANVFENDILTFLKCLDSAEEELCR</sequence>
<comment type="caution">
    <text evidence="2">The sequence shown here is derived from an EMBL/GenBank/DDBJ whole genome shotgun (WGS) entry which is preliminary data.</text>
</comment>
<evidence type="ECO:0000313" key="3">
    <source>
        <dbReference type="Proteomes" id="UP000482209"/>
    </source>
</evidence>
<keyword evidence="3" id="KW-1185">Reference proteome</keyword>
<dbReference type="RefSeq" id="WP_154519268.1">
    <property type="nucleotide sequence ID" value="NZ_VUMT01000010.1"/>
</dbReference>
<evidence type="ECO:0000259" key="1">
    <source>
        <dbReference type="Pfam" id="PF26154"/>
    </source>
</evidence>
<accession>A0A6L5XYB7</accession>
<name>A0A6L5XYB7_9FIRM</name>
<dbReference type="EMBL" id="VUMT01000010">
    <property type="protein sequence ID" value="MSS63860.1"/>
    <property type="molecule type" value="Genomic_DNA"/>
</dbReference>
<organism evidence="2 3">
    <name type="scientific">Velocimicrobium porci</name>
    <dbReference type="NCBI Taxonomy" id="2606634"/>
    <lineage>
        <taxon>Bacteria</taxon>
        <taxon>Bacillati</taxon>
        <taxon>Bacillota</taxon>
        <taxon>Clostridia</taxon>
        <taxon>Lachnospirales</taxon>
        <taxon>Lachnospiraceae</taxon>
        <taxon>Velocimicrobium</taxon>
    </lineage>
</organism>
<gene>
    <name evidence="2" type="ORF">FYJ58_08215</name>
</gene>
<evidence type="ECO:0000313" key="2">
    <source>
        <dbReference type="EMBL" id="MSS63860.1"/>
    </source>
</evidence>
<dbReference type="Proteomes" id="UP000482209">
    <property type="component" value="Unassembled WGS sequence"/>
</dbReference>
<reference evidence="2 3" key="1">
    <citation type="submission" date="2019-08" db="EMBL/GenBank/DDBJ databases">
        <title>In-depth cultivation of the pig gut microbiome towards novel bacterial diversity and tailored functional studies.</title>
        <authorList>
            <person name="Wylensek D."/>
            <person name="Hitch T.C.A."/>
            <person name="Clavel T."/>
        </authorList>
    </citation>
    <scope>NUCLEOTIDE SEQUENCE [LARGE SCALE GENOMIC DNA]</scope>
    <source>
        <strain evidence="2 3">WCA-693-APC-MOT-I</strain>
    </source>
</reference>
<dbReference type="AlphaFoldDB" id="A0A6L5XYB7"/>
<protein>
    <recommendedName>
        <fullName evidence="1">DUF8042 domain-containing protein</fullName>
    </recommendedName>
</protein>
<dbReference type="Pfam" id="PF26154">
    <property type="entry name" value="DUF8042"/>
    <property type="match status" value="1"/>
</dbReference>